<evidence type="ECO:0000256" key="1">
    <source>
        <dbReference type="SAM" id="MobiDB-lite"/>
    </source>
</evidence>
<feature type="region of interest" description="Disordered" evidence="1">
    <location>
        <begin position="1"/>
        <end position="34"/>
    </location>
</feature>
<dbReference type="EMBL" id="GFWV01002793">
    <property type="protein sequence ID" value="MAA27523.1"/>
    <property type="molecule type" value="Transcribed_RNA"/>
</dbReference>
<reference evidence="2" key="1">
    <citation type="submission" date="2017-08" db="EMBL/GenBank/DDBJ databases">
        <title>Ornithodoros erraticus midgut genes differentially expressed after blood feeding.</title>
        <authorList>
            <person name="Oleaga A."/>
        </authorList>
    </citation>
    <scope>NUCLEOTIDE SEQUENCE</scope>
    <source>
        <strain evidence="2">Female</strain>
        <tissue evidence="2">Gut</tissue>
    </source>
</reference>
<name>A0A293LFL5_ORNER</name>
<proteinExistence type="predicted"/>
<sequence length="106" mass="11752">MSILQHSNGRSPLHDALVSPNTKRHNKKPLSEVVHEHQVHIPCTSAKCHTIAEKPQPKVDLKKICTMNSNQAKRTNNVERPQHTRDEGTFNGTFSAFSFDGGALDG</sequence>
<accession>A0A293LFL5</accession>
<feature type="compositionally biased region" description="Polar residues" evidence="1">
    <location>
        <begin position="1"/>
        <end position="10"/>
    </location>
</feature>
<organism evidence="2">
    <name type="scientific">Ornithodoros erraticus</name>
    <name type="common">European soft tick</name>
    <name type="synonym">Alectorobius erraticus</name>
    <dbReference type="NCBI Taxonomy" id="265619"/>
    <lineage>
        <taxon>Eukaryota</taxon>
        <taxon>Metazoa</taxon>
        <taxon>Ecdysozoa</taxon>
        <taxon>Arthropoda</taxon>
        <taxon>Chelicerata</taxon>
        <taxon>Arachnida</taxon>
        <taxon>Acari</taxon>
        <taxon>Parasitiformes</taxon>
        <taxon>Ixodida</taxon>
        <taxon>Ixodoidea</taxon>
        <taxon>Argasidae</taxon>
        <taxon>Ornithodorinae</taxon>
        <taxon>Ornithodoros</taxon>
    </lineage>
</organism>
<feature type="region of interest" description="Disordered" evidence="1">
    <location>
        <begin position="72"/>
        <end position="92"/>
    </location>
</feature>
<protein>
    <submittedName>
        <fullName evidence="2">Uncharacterized protein</fullName>
    </submittedName>
</protein>
<evidence type="ECO:0000313" key="2">
    <source>
        <dbReference type="EMBL" id="MAA27523.1"/>
    </source>
</evidence>
<feature type="compositionally biased region" description="Basic and acidic residues" evidence="1">
    <location>
        <begin position="76"/>
        <end position="88"/>
    </location>
</feature>
<dbReference type="AlphaFoldDB" id="A0A293LFL5"/>